<dbReference type="RefSeq" id="WP_131186190.1">
    <property type="nucleotide sequence ID" value="NZ_QJUO01000052.1"/>
</dbReference>
<dbReference type="EMBL" id="QJUP01000042">
    <property type="protein sequence ID" value="TBU88040.1"/>
    <property type="molecule type" value="Genomic_DNA"/>
</dbReference>
<dbReference type="NCBIfam" id="TIGR01733">
    <property type="entry name" value="AA-adenyl-dom"/>
    <property type="match status" value="1"/>
</dbReference>
<keyword evidence="3" id="KW-0596">Phosphopantetheine</keyword>
<dbReference type="Gene3D" id="3.40.50.1820">
    <property type="entry name" value="alpha/beta hydrolase"/>
    <property type="match status" value="1"/>
</dbReference>
<dbReference type="Gene3D" id="3.30.559.30">
    <property type="entry name" value="Nonribosomal peptide synthetase, condensation domain"/>
    <property type="match status" value="2"/>
</dbReference>
<dbReference type="PANTHER" id="PTHR45398">
    <property type="match status" value="1"/>
</dbReference>
<dbReference type="FunFam" id="3.40.50.980:FF:000001">
    <property type="entry name" value="Non-ribosomal peptide synthetase"/>
    <property type="match status" value="1"/>
</dbReference>
<evidence type="ECO:0000256" key="2">
    <source>
        <dbReference type="ARBA" id="ARBA00006432"/>
    </source>
</evidence>
<dbReference type="InterPro" id="IPR025110">
    <property type="entry name" value="AMP-bd_C"/>
</dbReference>
<dbReference type="SUPFAM" id="SSF47336">
    <property type="entry name" value="ACP-like"/>
    <property type="match status" value="1"/>
</dbReference>
<dbReference type="GO" id="GO:0003824">
    <property type="term" value="F:catalytic activity"/>
    <property type="evidence" value="ECO:0007669"/>
    <property type="project" value="InterPro"/>
</dbReference>
<dbReference type="Gene3D" id="1.10.1200.10">
    <property type="entry name" value="ACP-like"/>
    <property type="match status" value="1"/>
</dbReference>
<dbReference type="PANTHER" id="PTHR45398:SF1">
    <property type="entry name" value="ENZYME, PUTATIVE (JCVI)-RELATED"/>
    <property type="match status" value="1"/>
</dbReference>
<comment type="similarity">
    <text evidence="2">Belongs to the ATP-dependent AMP-binding enzyme family.</text>
</comment>
<reference evidence="6 7" key="1">
    <citation type="submission" date="2018-06" db="EMBL/GenBank/DDBJ databases">
        <title>Three novel Pseudomonas species isolated from symptomatic oak.</title>
        <authorList>
            <person name="Bueno-Gonzalez V."/>
            <person name="Brady C."/>
        </authorList>
    </citation>
    <scope>NUCLEOTIDE SEQUENCE [LARGE SCALE GENOMIC DNA]</scope>
    <source>
        <strain evidence="6 7">P17C</strain>
    </source>
</reference>
<dbReference type="Pfam" id="PF00668">
    <property type="entry name" value="Condensation"/>
    <property type="match status" value="2"/>
</dbReference>
<evidence type="ECO:0000313" key="6">
    <source>
        <dbReference type="EMBL" id="TBU88040.1"/>
    </source>
</evidence>
<evidence type="ECO:0000256" key="3">
    <source>
        <dbReference type="ARBA" id="ARBA00022450"/>
    </source>
</evidence>
<dbReference type="InterPro" id="IPR036736">
    <property type="entry name" value="ACP-like_sf"/>
</dbReference>
<dbReference type="Gene3D" id="2.30.38.10">
    <property type="entry name" value="Luciferase, Domain 3"/>
    <property type="match status" value="1"/>
</dbReference>
<dbReference type="Gene3D" id="3.30.559.10">
    <property type="entry name" value="Chloramphenicol acetyltransferase-like domain"/>
    <property type="match status" value="2"/>
</dbReference>
<dbReference type="CDD" id="cd19534">
    <property type="entry name" value="E_NRPS"/>
    <property type="match status" value="1"/>
</dbReference>
<dbReference type="InterPro" id="IPR009081">
    <property type="entry name" value="PP-bd_ACP"/>
</dbReference>
<protein>
    <submittedName>
        <fullName evidence="6">Non-ribosomal peptide synthetase</fullName>
    </submittedName>
</protein>
<evidence type="ECO:0000256" key="4">
    <source>
        <dbReference type="ARBA" id="ARBA00022553"/>
    </source>
</evidence>
<keyword evidence="7" id="KW-1185">Reference proteome</keyword>
<comment type="cofactor">
    <cofactor evidence="1">
        <name>pantetheine 4'-phosphate</name>
        <dbReference type="ChEBI" id="CHEBI:47942"/>
    </cofactor>
</comment>
<dbReference type="InterPro" id="IPR023213">
    <property type="entry name" value="CAT-like_dom_sf"/>
</dbReference>
<dbReference type="InterPro" id="IPR001242">
    <property type="entry name" value="Condensation_dom"/>
</dbReference>
<dbReference type="Pfam" id="PF13193">
    <property type="entry name" value="AMP-binding_C"/>
    <property type="match status" value="1"/>
</dbReference>
<dbReference type="Gene3D" id="3.40.50.980">
    <property type="match status" value="2"/>
</dbReference>
<dbReference type="InterPro" id="IPR020845">
    <property type="entry name" value="AMP-binding_CS"/>
</dbReference>
<comment type="caution">
    <text evidence="6">The sequence shown here is derived from an EMBL/GenBank/DDBJ whole genome shotgun (WGS) entry which is preliminary data.</text>
</comment>
<dbReference type="PROSITE" id="PS00455">
    <property type="entry name" value="AMP_BINDING"/>
    <property type="match status" value="1"/>
</dbReference>
<dbReference type="InterPro" id="IPR001031">
    <property type="entry name" value="Thioesterase"/>
</dbReference>
<dbReference type="InterPro" id="IPR010060">
    <property type="entry name" value="NRPS_synth"/>
</dbReference>
<sequence>DALRLSFIQDASQVWAAHYRPVTEQQAILWQSSVQNEEQLEALCTEAQGSLNLQDGPLVRAVLASLADGSQRLLLAIHHLVVDGVSWRILLEDLQTAYGQFQSNQPIKLPEKTSSTKAWAEHLQTYANSEALQQELGYWKGQLINAPIDLPCDNREGSLQGHRAGHAQTRLGQTHTRQLLQQAPSAYRTQVNDLLLTALARVIARWTQQDDVLIQLEGHGREDLFEDIDLTRTVGWFTSMFPVKLSPAQALDGSIKRIKEQLRAIPEKGIGFGALCYLGNEQAKRALAALPLPRITFNYLGQFDSSFVQEQEEEESAFLVPALERPGASQSGRAPLGNWLSINGRVYGGELSLNWSFSKEMFKEETIQHLANDYAEELKVLIEHCIAEDNSGLTPSDVPLAKLTQEQLDALPIPVREIEDIYPLTPMQQGILFHSLQDDVYVNQTSVPVKGLDMERFIAAWKQVIKAHSILRTSFHTGSLLSEPLQVVHRMAEMELQLLDWSRLVYGESLDLIDQQAEKDRQHGFVLSRAPLMRLTLIQLSNQYQHLIWTTHHILMDGWSTSQLIGEVLARYAGRTVEPIVCQYHDYLAWLQRQDTGASERFWKEKLDTLTGPTLLADALSKPDTTPGGHAALYLSWNAERTASLLSFAKRLKVTPNTIIQAVWLLLLQRYTGQTRVCFGAIVSGRPVDLPGIDKVLGLFINTLPIIQEILPEQRVSRWLQQLQDYNLGVRDYEHTSLADIQRWGGRAGQPLFDSIIVFENYPIDERLQQGVAESISFGQVKSRDVTNYAMDLAIHLGTTLSIEFMYLRDHFIPQDVSRIVGSFEHLLQALIENADGCLGNLPILPETEELGTSSSVGVQSLVELIASQSQRSPKAIAVSCAGESLTYKNLEQRAEKLGNTLRARGIGLESRVGVVLNRSLESIVAFYAVLKAGAAYVPLDVDYPAERLEWIIRDSEMSLLLTHSSLGARFRDTYAIDILEIDRLLECDFPSAWHATELSSDSLAYLIYTSGSTGQPKGVAVSHGPLSMHCQAIVEKYAMDQETRELLFMSFAFDGAQERWLSILLSGGEMVIRDQQLWTPEQTLQVLRDKAITIACFPPAYLRELAECAASSDEAPPKVDTYCFGGDAVAEATFELVKSELRPRYLTNGYGPTETVVTPLLWKVDAEQQCGGPVAPIGSAVGARELYVLDTQLNRLPEGVAGELFIGGQGLARGYHARPGLSAERFVADPFSVGGRLYRTGDLVRRRVDGVYEYLGRLDQQVKIRGFRIELGEIEARLREQADVRDAVAVVCGSETDRQLVGYVTAYDLHLGRNETLRESLRGCLPDYMVPAQIIVLDTLPLSPNGKLDRRALPEPDFSGRGELYVAPRNALEEQLSHIWAEVLGVERVGVTDNFFERGGDSLRSLKVISKVRALKIEGFELKLRDLMARPSIAELSGFSDSAVQLNPLLLLNRQVASTAPLFCIHAGFGTVFDYEPVARRLDGLCSVYGLQCRMLLDLGWRDDSLAAMASDYAQYIRQVQSYGPYRLMGWSLGGILAVLVAAELEQQGQEVEFLSVIDSFIPPETEINEDAHGEERDWQHDLQGFIYSLYGRMAEEIPLALWDKVSEPALKPLADFFSGLDLTSGSPSGGEAREFDAEDLAQAFIVGMRLKSLSARTLSIPMLKAVVNVWWARDESHARHRRFESTLSMEAVSSCIDTDHYSILRHSDFLAAQEKILSCTMDTEQVI</sequence>
<dbReference type="InterPro" id="IPR010071">
    <property type="entry name" value="AA_adenyl_dom"/>
</dbReference>
<accession>A0A4Q9QX14</accession>
<dbReference type="CDD" id="cd19543">
    <property type="entry name" value="DCL_NRPS"/>
    <property type="match status" value="1"/>
</dbReference>
<name>A0A4Q9QX14_9GAMM</name>
<dbReference type="FunFam" id="1.10.1200.10:FF:000005">
    <property type="entry name" value="Nonribosomal peptide synthetase 1"/>
    <property type="match status" value="1"/>
</dbReference>
<evidence type="ECO:0000259" key="5">
    <source>
        <dbReference type="PROSITE" id="PS50075"/>
    </source>
</evidence>
<evidence type="ECO:0000313" key="7">
    <source>
        <dbReference type="Proteomes" id="UP000292639"/>
    </source>
</evidence>
<dbReference type="SUPFAM" id="SSF53474">
    <property type="entry name" value="alpha/beta-Hydrolases"/>
    <property type="match status" value="1"/>
</dbReference>
<dbReference type="Proteomes" id="UP000292639">
    <property type="component" value="Unassembled WGS sequence"/>
</dbReference>
<dbReference type="InterPro" id="IPR029058">
    <property type="entry name" value="AB_hydrolase_fold"/>
</dbReference>
<dbReference type="Pfam" id="PF00550">
    <property type="entry name" value="PP-binding"/>
    <property type="match status" value="1"/>
</dbReference>
<dbReference type="NCBIfam" id="TIGR01720">
    <property type="entry name" value="NRPS-para261"/>
    <property type="match status" value="1"/>
</dbReference>
<dbReference type="InterPro" id="IPR000873">
    <property type="entry name" value="AMP-dep_synth/lig_dom"/>
</dbReference>
<dbReference type="SUPFAM" id="SSF56801">
    <property type="entry name" value="Acetyl-CoA synthetase-like"/>
    <property type="match status" value="1"/>
</dbReference>
<gene>
    <name evidence="6" type="ORF">DNJ96_18570</name>
</gene>
<dbReference type="CDD" id="cd17649">
    <property type="entry name" value="A_NRPS_PvdJ-like"/>
    <property type="match status" value="1"/>
</dbReference>
<dbReference type="Pfam" id="PF00975">
    <property type="entry name" value="Thioesterase"/>
    <property type="match status" value="1"/>
</dbReference>
<dbReference type="FunFam" id="3.30.300.30:FF:000010">
    <property type="entry name" value="Enterobactin synthetase component F"/>
    <property type="match status" value="1"/>
</dbReference>
<evidence type="ECO:0000256" key="1">
    <source>
        <dbReference type="ARBA" id="ARBA00001957"/>
    </source>
</evidence>
<dbReference type="Gene3D" id="3.30.300.30">
    <property type="match status" value="1"/>
</dbReference>
<dbReference type="GO" id="GO:0044550">
    <property type="term" value="P:secondary metabolite biosynthetic process"/>
    <property type="evidence" value="ECO:0007669"/>
    <property type="project" value="UniProtKB-ARBA"/>
</dbReference>
<dbReference type="Pfam" id="PF00501">
    <property type="entry name" value="AMP-binding"/>
    <property type="match status" value="1"/>
</dbReference>
<dbReference type="PROSITE" id="PS50075">
    <property type="entry name" value="CARRIER"/>
    <property type="match status" value="1"/>
</dbReference>
<organism evidence="6 7">
    <name type="scientific">Stutzerimonas kirkiae</name>
    <dbReference type="NCBI Taxonomy" id="2211392"/>
    <lineage>
        <taxon>Bacteria</taxon>
        <taxon>Pseudomonadati</taxon>
        <taxon>Pseudomonadota</taxon>
        <taxon>Gammaproteobacteria</taxon>
        <taxon>Pseudomonadales</taxon>
        <taxon>Pseudomonadaceae</taxon>
        <taxon>Stutzerimonas</taxon>
    </lineage>
</organism>
<dbReference type="InterPro" id="IPR045851">
    <property type="entry name" value="AMP-bd_C_sf"/>
</dbReference>
<dbReference type="SUPFAM" id="SSF52777">
    <property type="entry name" value="CoA-dependent acyltransferases"/>
    <property type="match status" value="4"/>
</dbReference>
<feature type="domain" description="Carrier" evidence="5">
    <location>
        <begin position="1368"/>
        <end position="1445"/>
    </location>
</feature>
<feature type="non-terminal residue" evidence="6">
    <location>
        <position position="1"/>
    </location>
</feature>
<proteinExistence type="inferred from homology"/>
<keyword evidence="4" id="KW-0597">Phosphoprotein</keyword>